<gene>
    <name evidence="2" type="ORF">SAMN05660284_00717</name>
</gene>
<dbReference type="PANTHER" id="PTHR37625:SF4">
    <property type="entry name" value="OUTER MEMBRANE LIPOPROTEIN"/>
    <property type="match status" value="1"/>
</dbReference>
<accession>A0A1I4WTM8</accession>
<dbReference type="NCBIfam" id="TIGR03352">
    <property type="entry name" value="VI_chp_3"/>
    <property type="match status" value="1"/>
</dbReference>
<feature type="signal peptide" evidence="1">
    <location>
        <begin position="1"/>
        <end position="24"/>
    </location>
</feature>
<evidence type="ECO:0000256" key="1">
    <source>
        <dbReference type="SAM" id="SignalP"/>
    </source>
</evidence>
<dbReference type="Proteomes" id="UP000242869">
    <property type="component" value="Unassembled WGS sequence"/>
</dbReference>
<dbReference type="PROSITE" id="PS51257">
    <property type="entry name" value="PROKAR_LIPOPROTEIN"/>
    <property type="match status" value="1"/>
</dbReference>
<dbReference type="AlphaFoldDB" id="A0A1I4WTM8"/>
<evidence type="ECO:0000313" key="2">
    <source>
        <dbReference type="EMBL" id="SFN16815.1"/>
    </source>
</evidence>
<dbReference type="InterPro" id="IPR017734">
    <property type="entry name" value="T6SS_SciN"/>
</dbReference>
<dbReference type="Pfam" id="PF12790">
    <property type="entry name" value="T6SS-SciN"/>
    <property type="match status" value="1"/>
</dbReference>
<reference evidence="3" key="1">
    <citation type="submission" date="2016-10" db="EMBL/GenBank/DDBJ databases">
        <authorList>
            <person name="Varghese N."/>
            <person name="Submissions S."/>
        </authorList>
    </citation>
    <scope>NUCLEOTIDE SEQUENCE [LARGE SCALE GENOMIC DNA]</scope>
    <source>
        <strain evidence="3">DSM 6150</strain>
    </source>
</reference>
<proteinExistence type="predicted"/>
<dbReference type="EMBL" id="FOVE01000004">
    <property type="protein sequence ID" value="SFN16815.1"/>
    <property type="molecule type" value="Genomic_DNA"/>
</dbReference>
<keyword evidence="3" id="KW-1185">Reference proteome</keyword>
<keyword evidence="1" id="KW-0732">Signal</keyword>
<organism evidence="2 3">
    <name type="scientific">Formivibrio citricus</name>
    <dbReference type="NCBI Taxonomy" id="83765"/>
    <lineage>
        <taxon>Bacteria</taxon>
        <taxon>Pseudomonadati</taxon>
        <taxon>Pseudomonadota</taxon>
        <taxon>Betaproteobacteria</taxon>
        <taxon>Neisseriales</taxon>
        <taxon>Chitinibacteraceae</taxon>
        <taxon>Formivibrio</taxon>
    </lineage>
</organism>
<dbReference type="STRING" id="83765.SAMN05660284_00717"/>
<feature type="chain" id="PRO_5017357408" evidence="1">
    <location>
        <begin position="25"/>
        <end position="176"/>
    </location>
</feature>
<name>A0A1I4WTM8_9NEIS</name>
<evidence type="ECO:0000313" key="3">
    <source>
        <dbReference type="Proteomes" id="UP000242869"/>
    </source>
</evidence>
<dbReference type="Gene3D" id="2.60.40.4150">
    <property type="entry name" value="Type VI secretion system, lipoprotein SciN"/>
    <property type="match status" value="1"/>
</dbReference>
<sequence length="176" mass="19264">MPSKVVRKIKYFLLVIAGACTLCACSGPKPMAIHGSADHLLNVDANGKPLSVVLRVYQLSSRNAFGRLTFEAINSGKTDMELFGNELISREEIVLLPGQALKLEQTVAKETSHVGVVGFFRSPDPHFWRVLVDADDVRKKTLSFQVHNCAIRLISPKAPPLPGQPATFKAECAPQR</sequence>
<dbReference type="InterPro" id="IPR038706">
    <property type="entry name" value="Type_VI_SciN-like_sf"/>
</dbReference>
<protein>
    <submittedName>
        <fullName evidence="2">Type VI secretion system protein VasD</fullName>
    </submittedName>
</protein>
<dbReference type="PANTHER" id="PTHR37625">
    <property type="entry name" value="OUTER MEMBRANE LIPOPROTEIN-RELATED"/>
    <property type="match status" value="1"/>
</dbReference>